<dbReference type="InterPro" id="IPR011004">
    <property type="entry name" value="Trimer_LpxA-like_sf"/>
</dbReference>
<dbReference type="SUPFAM" id="SSF51161">
    <property type="entry name" value="Trimeric LpxA-like enzymes"/>
    <property type="match status" value="1"/>
</dbReference>
<comment type="caution">
    <text evidence="2">The sequence shown here is derived from an EMBL/GenBank/DDBJ whole genome shotgun (WGS) entry which is preliminary data.</text>
</comment>
<dbReference type="EMBL" id="BQNB010021597">
    <property type="protein sequence ID" value="GJU08055.1"/>
    <property type="molecule type" value="Genomic_DNA"/>
</dbReference>
<dbReference type="Gene3D" id="2.160.10.10">
    <property type="entry name" value="Hexapeptide repeat proteins"/>
    <property type="match status" value="1"/>
</dbReference>
<feature type="compositionally biased region" description="Low complexity" evidence="1">
    <location>
        <begin position="139"/>
        <end position="150"/>
    </location>
</feature>
<evidence type="ECO:0000313" key="3">
    <source>
        <dbReference type="Proteomes" id="UP001151760"/>
    </source>
</evidence>
<gene>
    <name evidence="2" type="ORF">Tco_1124485</name>
</gene>
<reference evidence="2" key="2">
    <citation type="submission" date="2022-01" db="EMBL/GenBank/DDBJ databases">
        <authorList>
            <person name="Yamashiro T."/>
            <person name="Shiraishi A."/>
            <person name="Satake H."/>
            <person name="Nakayama K."/>
        </authorList>
    </citation>
    <scope>NUCLEOTIDE SEQUENCE</scope>
</reference>
<reference evidence="2" key="1">
    <citation type="journal article" date="2022" name="Int. J. Mol. Sci.">
        <title>Draft Genome of Tanacetum Coccineum: Genomic Comparison of Closely Related Tanacetum-Family Plants.</title>
        <authorList>
            <person name="Yamashiro T."/>
            <person name="Shiraishi A."/>
            <person name="Nakayama K."/>
            <person name="Satake H."/>
        </authorList>
    </citation>
    <scope>NUCLEOTIDE SEQUENCE</scope>
</reference>
<evidence type="ECO:0000313" key="2">
    <source>
        <dbReference type="EMBL" id="GJU08055.1"/>
    </source>
</evidence>
<evidence type="ECO:0000256" key="1">
    <source>
        <dbReference type="SAM" id="MobiDB-lite"/>
    </source>
</evidence>
<sequence>VEDEAFVGMKATLLDGVVVEKHAMVAAGALVRQDTRIPSGEMLNLRRGNCWKHGCSLSIGFYHHTTNGHQFTMSNRHQKLASPEQTASGKDFSNPLIVDSLLKTIWFINAPCFCNEALAIPGQTATGKELSNPLMAGSLPKTTLPPKLLE</sequence>
<dbReference type="PANTHER" id="PTHR13061:SF52">
    <property type="entry name" value="NADH:UBIQUINONE REDUCTASE (H(+)-TRANSLOCATING)"/>
    <property type="match status" value="1"/>
</dbReference>
<organism evidence="2 3">
    <name type="scientific">Tanacetum coccineum</name>
    <dbReference type="NCBI Taxonomy" id="301880"/>
    <lineage>
        <taxon>Eukaryota</taxon>
        <taxon>Viridiplantae</taxon>
        <taxon>Streptophyta</taxon>
        <taxon>Embryophyta</taxon>
        <taxon>Tracheophyta</taxon>
        <taxon>Spermatophyta</taxon>
        <taxon>Magnoliopsida</taxon>
        <taxon>eudicotyledons</taxon>
        <taxon>Gunneridae</taxon>
        <taxon>Pentapetalae</taxon>
        <taxon>asterids</taxon>
        <taxon>campanulids</taxon>
        <taxon>Asterales</taxon>
        <taxon>Asteraceae</taxon>
        <taxon>Asteroideae</taxon>
        <taxon>Anthemideae</taxon>
        <taxon>Anthemidinae</taxon>
        <taxon>Tanacetum</taxon>
    </lineage>
</organism>
<accession>A0ABQ5J6D2</accession>
<feature type="non-terminal residue" evidence="2">
    <location>
        <position position="1"/>
    </location>
</feature>
<dbReference type="InterPro" id="IPR050484">
    <property type="entry name" value="Transf_Hexapept/Carb_Anhydrase"/>
</dbReference>
<dbReference type="Proteomes" id="UP001151760">
    <property type="component" value="Unassembled WGS sequence"/>
</dbReference>
<dbReference type="PANTHER" id="PTHR13061">
    <property type="entry name" value="DYNACTIN SUBUNIT P25"/>
    <property type="match status" value="1"/>
</dbReference>
<protein>
    <submittedName>
        <fullName evidence="2">Ribonuclease H-like domain-containing protein</fullName>
    </submittedName>
</protein>
<proteinExistence type="predicted"/>
<feature type="region of interest" description="Disordered" evidence="1">
    <location>
        <begin position="131"/>
        <end position="150"/>
    </location>
</feature>
<name>A0ABQ5J6D2_9ASTR</name>
<keyword evidence="3" id="KW-1185">Reference proteome</keyword>